<accession>A0A517P1R4</accession>
<feature type="signal peptide" evidence="1">
    <location>
        <begin position="1"/>
        <end position="23"/>
    </location>
</feature>
<reference evidence="2 3" key="1">
    <citation type="submission" date="2019-02" db="EMBL/GenBank/DDBJ databases">
        <title>Deep-cultivation of Planctomycetes and their phenomic and genomic characterization uncovers novel biology.</title>
        <authorList>
            <person name="Wiegand S."/>
            <person name="Jogler M."/>
            <person name="Boedeker C."/>
            <person name="Pinto D."/>
            <person name="Vollmers J."/>
            <person name="Rivas-Marin E."/>
            <person name="Kohn T."/>
            <person name="Peeters S.H."/>
            <person name="Heuer A."/>
            <person name="Rast P."/>
            <person name="Oberbeckmann S."/>
            <person name="Bunk B."/>
            <person name="Jeske O."/>
            <person name="Meyerdierks A."/>
            <person name="Storesund J.E."/>
            <person name="Kallscheuer N."/>
            <person name="Luecker S."/>
            <person name="Lage O.M."/>
            <person name="Pohl T."/>
            <person name="Merkel B.J."/>
            <person name="Hornburger P."/>
            <person name="Mueller R.-W."/>
            <person name="Bruemmer F."/>
            <person name="Labrenz M."/>
            <person name="Spormann A.M."/>
            <person name="Op den Camp H."/>
            <person name="Overmann J."/>
            <person name="Amann R."/>
            <person name="Jetten M.S.M."/>
            <person name="Mascher T."/>
            <person name="Medema M.H."/>
            <person name="Devos D.P."/>
            <person name="Kaster A.-K."/>
            <person name="Ovreas L."/>
            <person name="Rohde M."/>
            <person name="Galperin M.Y."/>
            <person name="Jogler C."/>
        </authorList>
    </citation>
    <scope>NUCLEOTIDE SEQUENCE [LARGE SCALE GENOMIC DNA]</scope>
    <source>
        <strain evidence="2 3">K23_9</strain>
    </source>
</reference>
<protein>
    <recommendedName>
        <fullName evidence="4">Cytochrome c domain-containing protein</fullName>
    </recommendedName>
</protein>
<dbReference type="AlphaFoldDB" id="A0A517P1R4"/>
<organism evidence="2 3">
    <name type="scientific">Stieleria marina</name>
    <dbReference type="NCBI Taxonomy" id="1930275"/>
    <lineage>
        <taxon>Bacteria</taxon>
        <taxon>Pseudomonadati</taxon>
        <taxon>Planctomycetota</taxon>
        <taxon>Planctomycetia</taxon>
        <taxon>Pirellulales</taxon>
        <taxon>Pirellulaceae</taxon>
        <taxon>Stieleria</taxon>
    </lineage>
</organism>
<feature type="chain" id="PRO_5022111243" description="Cytochrome c domain-containing protein" evidence="1">
    <location>
        <begin position="24"/>
        <end position="434"/>
    </location>
</feature>
<keyword evidence="1" id="KW-0732">Signal</keyword>
<evidence type="ECO:0000313" key="2">
    <source>
        <dbReference type="EMBL" id="QDT13312.1"/>
    </source>
</evidence>
<name>A0A517P1R4_9BACT</name>
<evidence type="ECO:0000313" key="3">
    <source>
        <dbReference type="Proteomes" id="UP000319817"/>
    </source>
</evidence>
<evidence type="ECO:0000256" key="1">
    <source>
        <dbReference type="SAM" id="SignalP"/>
    </source>
</evidence>
<evidence type="ECO:0008006" key="4">
    <source>
        <dbReference type="Google" id="ProtNLM"/>
    </source>
</evidence>
<keyword evidence="3" id="KW-1185">Reference proteome</keyword>
<proteinExistence type="predicted"/>
<dbReference type="EMBL" id="CP036526">
    <property type="protein sequence ID" value="QDT13312.1"/>
    <property type="molecule type" value="Genomic_DNA"/>
</dbReference>
<sequence length="434" mass="48755" precursor="true">MNPNKFQLLGILVLLATSPLANAQRNGFEQPPIDYLNAPVHDPVAKLAAKIESGEAKLDYDDTFGYLKSVLKELDVPVSSQMLVFSKTSLQLHRISPRLPRALYFNDDVYVGFCQRGDVLEFASTDPKQGATFYTLKQSEEGAPQFVRDRGGCLTCHASNRTQNVPGYLVRSVFADGAGRPKLGSGTFTTDHTSKFHDRWGGWYVTGKHGSMRHMGNQICIDDEYKFDRDIGANKVDLSEHFRAESYLSPHSDIVALMVLEHQTQMHNAIAAANYETRQALHQSYQMNKLLDREPDHVSESAQRRITAAADNVLEYLLMSNEFQLTDAVTGSSGFAEEFRSRGKEDTQGRSLRDFDLETRLFRYPCSFLIHSAAFDALPPLMSDQIMTRLAAILAGDDDDEAFEHLTAEMRSEIRDVLLATKPEFKKYHLAATR</sequence>
<dbReference type="OrthoDB" id="229728at2"/>
<gene>
    <name evidence="2" type="ORF">K239x_53300</name>
</gene>
<dbReference type="Proteomes" id="UP000319817">
    <property type="component" value="Chromosome"/>
</dbReference>
<dbReference type="RefSeq" id="WP_145421061.1">
    <property type="nucleotide sequence ID" value="NZ_CP036526.1"/>
</dbReference>